<comment type="caution">
    <text evidence="2">The sequence shown here is derived from an EMBL/GenBank/DDBJ whole genome shotgun (WGS) entry which is preliminary data.</text>
</comment>
<evidence type="ECO:0000313" key="3">
    <source>
        <dbReference type="Proteomes" id="UP000433101"/>
    </source>
</evidence>
<evidence type="ECO:0000256" key="1">
    <source>
        <dbReference type="SAM" id="MobiDB-lite"/>
    </source>
</evidence>
<dbReference type="EMBL" id="WUMV01000001">
    <property type="protein sequence ID" value="MXN63319.1"/>
    <property type="molecule type" value="Genomic_DNA"/>
</dbReference>
<keyword evidence="3" id="KW-1185">Reference proteome</keyword>
<feature type="region of interest" description="Disordered" evidence="1">
    <location>
        <begin position="1"/>
        <end position="27"/>
    </location>
</feature>
<dbReference type="NCBIfam" id="TIGR03187">
    <property type="entry name" value="DGQHR"/>
    <property type="match status" value="1"/>
</dbReference>
<organism evidence="2 3">
    <name type="scientific">Stappia sediminis</name>
    <dbReference type="NCBI Taxonomy" id="2692190"/>
    <lineage>
        <taxon>Bacteria</taxon>
        <taxon>Pseudomonadati</taxon>
        <taxon>Pseudomonadota</taxon>
        <taxon>Alphaproteobacteria</taxon>
        <taxon>Hyphomicrobiales</taxon>
        <taxon>Stappiaceae</taxon>
        <taxon>Stappia</taxon>
    </lineage>
</organism>
<proteinExistence type="predicted"/>
<name>A0A7X3LQP3_9HYPH</name>
<sequence length="588" mass="67465">MAKKPQSKSKKRKKLTPEERQKNKRREYHIRTVQSVLRNAGFDRVPEVANKDISWGGQDGEFDDVFVSENMVLLLEYTTSQSSDVREHLKKKKIIFSNVVADPKGFLDYLRGNFSEFNKRLGNKFHEDRYIIRILYCSLNEFDESIKDVVNEPVYFDYPVLKYFEKISSIIKLSVRGELLEFLRIDPSDVAENGLFQQQGNSRTLNGSILPEASSGFPTGYKVVSFYVDAASLLSRAYVLRRDGWRGSSQAYQRMINSSKIESMRKKLKTDQQVFVNNLIATLPSDVHPEEKDGKTVDITTLTKTSPVKIRLPERANSIGMIDGQHRLFSYYKSRNDDPEIARLRHHQNLLVTGVIYPPDVDEEEQERFEAKLFLSINATQTNAPTPLRQEIETVLNPFSATAIGRRVMAQLAKNGPLTGYVEKYFFDKGKLKTSSIVSYALGPLLKLSGTDSLFYIFDHENKEKINTESGQKVLNEYINFSVSKINMFLNAVKNNVEAKRWTTDPKQKDRLVTVTYINSFLITMRYLIESGNKIDEFSSLKAALSDIDSFNFRAYHSSQYARMAENLFQTYFASDYTNRNKPANDSS</sequence>
<dbReference type="AlphaFoldDB" id="A0A7X3LQP3"/>
<dbReference type="InterPro" id="IPR017601">
    <property type="entry name" value="DGQHR-contain_dom"/>
</dbReference>
<gene>
    <name evidence="2" type="ORF">GR183_00250</name>
</gene>
<dbReference type="Proteomes" id="UP000433101">
    <property type="component" value="Unassembled WGS sequence"/>
</dbReference>
<accession>A0A7X3LQP3</accession>
<feature type="compositionally biased region" description="Basic residues" evidence="1">
    <location>
        <begin position="1"/>
        <end position="14"/>
    </location>
</feature>
<reference evidence="2 3" key="1">
    <citation type="submission" date="2019-12" db="EMBL/GenBank/DDBJ databases">
        <authorList>
            <person name="Li M."/>
        </authorList>
    </citation>
    <scope>NUCLEOTIDE SEQUENCE [LARGE SCALE GENOMIC DNA]</scope>
    <source>
        <strain evidence="2 3">GBMRC 2046</strain>
    </source>
</reference>
<protein>
    <submittedName>
        <fullName evidence="2">DGQHR domain-containing protein</fullName>
    </submittedName>
</protein>
<evidence type="ECO:0000313" key="2">
    <source>
        <dbReference type="EMBL" id="MXN63319.1"/>
    </source>
</evidence>
<dbReference type="RefSeq" id="WP_160773581.1">
    <property type="nucleotide sequence ID" value="NZ_WUMV01000001.1"/>
</dbReference>